<accession>A0A1W6C0B8</accession>
<evidence type="ECO:0000313" key="2">
    <source>
        <dbReference type="EMBL" id="ARJ57834.1"/>
    </source>
</evidence>
<feature type="signal peptide" evidence="1">
    <location>
        <begin position="1"/>
        <end position="24"/>
    </location>
</feature>
<reference evidence="2" key="1">
    <citation type="submission" date="2016-09" db="EMBL/GenBank/DDBJ databases">
        <title>Contribution of increased mutagenesis to the evolution of pollutants-degrading indigenous bacteria.</title>
        <authorList>
            <person name="Ilmjarv T."/>
            <person name="Naanuri E."/>
            <person name="Kivisaar M."/>
        </authorList>
    </citation>
    <scope>NUCLEOTIDE SEQUENCE</scope>
    <source>
        <strain evidence="2">PC24</strain>
    </source>
</reference>
<evidence type="ECO:0008006" key="3">
    <source>
        <dbReference type="Google" id="ProtNLM"/>
    </source>
</evidence>
<dbReference type="PROSITE" id="PS51257">
    <property type="entry name" value="PROKAR_LIPOPROTEIN"/>
    <property type="match status" value="1"/>
</dbReference>
<evidence type="ECO:0000256" key="1">
    <source>
        <dbReference type="SAM" id="SignalP"/>
    </source>
</evidence>
<sequence>MLNATRPACLTALLLLICGCQSFSTPRIQPVAAVCLPPPAPSAWFMEPRESNLTQRMLNELSPSPMPATKD</sequence>
<feature type="chain" id="PRO_5013207245" description="Lipoprotein" evidence="1">
    <location>
        <begin position="25"/>
        <end position="71"/>
    </location>
</feature>
<keyword evidence="1" id="KW-0732">Signal</keyword>
<proteinExistence type="predicted"/>
<protein>
    <recommendedName>
        <fullName evidence="3">Lipoprotein</fullName>
    </recommendedName>
</protein>
<organism evidence="2">
    <name type="scientific">Pseudomonas fluorescens</name>
    <dbReference type="NCBI Taxonomy" id="294"/>
    <lineage>
        <taxon>Bacteria</taxon>
        <taxon>Pseudomonadati</taxon>
        <taxon>Pseudomonadota</taxon>
        <taxon>Gammaproteobacteria</taxon>
        <taxon>Pseudomonadales</taxon>
        <taxon>Pseudomonadaceae</taxon>
        <taxon>Pseudomonas</taxon>
    </lineage>
</organism>
<name>A0A1W6C0B8_PSEFL</name>
<dbReference type="EMBL" id="KX893527">
    <property type="protein sequence ID" value="ARJ57834.1"/>
    <property type="molecule type" value="Genomic_DNA"/>
</dbReference>
<dbReference type="AlphaFoldDB" id="A0A1W6C0B8"/>